<dbReference type="Pfam" id="PF00205">
    <property type="entry name" value="TPP_enzyme_M"/>
    <property type="match status" value="1"/>
</dbReference>
<keyword evidence="8" id="KW-1185">Reference proteome</keyword>
<dbReference type="PANTHER" id="PTHR18968">
    <property type="entry name" value="THIAMINE PYROPHOSPHATE ENZYMES"/>
    <property type="match status" value="1"/>
</dbReference>
<comment type="caution">
    <text evidence="7">The sequence shown here is derived from an EMBL/GenBank/DDBJ whole genome shotgun (WGS) entry which is preliminary data.</text>
</comment>
<keyword evidence="7" id="KW-0808">Transferase</keyword>
<dbReference type="EC" id="2.2.1.6" evidence="7"/>
<dbReference type="Pfam" id="PF02775">
    <property type="entry name" value="TPP_enzyme_C"/>
    <property type="match status" value="1"/>
</dbReference>
<dbReference type="InterPro" id="IPR000399">
    <property type="entry name" value="TPP-bd_CS"/>
</dbReference>
<protein>
    <submittedName>
        <fullName evidence="7">Acetolactate synthase-1/2/3 large subunit</fullName>
        <ecNumber evidence="7">2.2.1.6</ecNumber>
    </submittedName>
</protein>
<dbReference type="Proteomes" id="UP000759443">
    <property type="component" value="Unassembled WGS sequence"/>
</dbReference>
<evidence type="ECO:0000256" key="2">
    <source>
        <dbReference type="ARBA" id="ARBA00023052"/>
    </source>
</evidence>
<gene>
    <name evidence="7" type="ORF">J2Z17_003543</name>
</gene>
<dbReference type="PROSITE" id="PS00187">
    <property type="entry name" value="TPP_ENZYMES"/>
    <property type="match status" value="1"/>
</dbReference>
<accession>A0ABS4E2E1</accession>
<evidence type="ECO:0000256" key="3">
    <source>
        <dbReference type="RuleBase" id="RU362132"/>
    </source>
</evidence>
<organism evidence="7 8">
    <name type="scientific">Rhizobium halophytocola</name>
    <dbReference type="NCBI Taxonomy" id="735519"/>
    <lineage>
        <taxon>Bacteria</taxon>
        <taxon>Pseudomonadati</taxon>
        <taxon>Pseudomonadota</taxon>
        <taxon>Alphaproteobacteria</taxon>
        <taxon>Hyphomicrobiales</taxon>
        <taxon>Rhizobiaceae</taxon>
        <taxon>Rhizobium/Agrobacterium group</taxon>
        <taxon>Rhizobium</taxon>
    </lineage>
</organism>
<dbReference type="InterPro" id="IPR011766">
    <property type="entry name" value="TPP_enzyme_TPP-bd"/>
</dbReference>
<evidence type="ECO:0000259" key="6">
    <source>
        <dbReference type="Pfam" id="PF02776"/>
    </source>
</evidence>
<dbReference type="Gene3D" id="3.40.50.970">
    <property type="match status" value="2"/>
</dbReference>
<dbReference type="RefSeq" id="WP_209946936.1">
    <property type="nucleotide sequence ID" value="NZ_JAGGJU010000010.1"/>
</dbReference>
<proteinExistence type="inferred from homology"/>
<dbReference type="CDD" id="cd02002">
    <property type="entry name" value="TPP_BFDC"/>
    <property type="match status" value="1"/>
</dbReference>
<keyword evidence="2 3" id="KW-0786">Thiamine pyrophosphate</keyword>
<feature type="domain" description="Thiamine pyrophosphate enzyme TPP-binding" evidence="5">
    <location>
        <begin position="406"/>
        <end position="561"/>
    </location>
</feature>
<dbReference type="EMBL" id="JAGGJU010000010">
    <property type="protein sequence ID" value="MBP1852088.1"/>
    <property type="molecule type" value="Genomic_DNA"/>
</dbReference>
<dbReference type="CDD" id="cd07035">
    <property type="entry name" value="TPP_PYR_POX_like"/>
    <property type="match status" value="1"/>
</dbReference>
<feature type="domain" description="Thiamine pyrophosphate enzyme N-terminal TPP-binding" evidence="6">
    <location>
        <begin position="3"/>
        <end position="126"/>
    </location>
</feature>
<dbReference type="Gene3D" id="3.40.50.1220">
    <property type="entry name" value="TPP-binding domain"/>
    <property type="match status" value="1"/>
</dbReference>
<dbReference type="GO" id="GO:0003984">
    <property type="term" value="F:acetolactate synthase activity"/>
    <property type="evidence" value="ECO:0007669"/>
    <property type="project" value="UniProtKB-EC"/>
</dbReference>
<dbReference type="InterPro" id="IPR012000">
    <property type="entry name" value="Thiamin_PyroP_enz_cen_dom"/>
</dbReference>
<evidence type="ECO:0000259" key="5">
    <source>
        <dbReference type="Pfam" id="PF02775"/>
    </source>
</evidence>
<dbReference type="InterPro" id="IPR029035">
    <property type="entry name" value="DHS-like_NAD/FAD-binding_dom"/>
</dbReference>
<sequence>MYTTSTAFLDTLQAHGVTCLFSNFGSDHPALIEAIAEARSAGRSFPRIITCPNEMVALSCAQGFAQATGEAQAVLVHVECGTQALAGAVHNAARSRTPVLIFAGMSPYTQHGERKGSRNEFIHWLQDVQDQPGIVRGYMKYSNEIRSGANAAQIVSRALQIATSDPKGPVYLTGTREAMEEEATPADLAMDHWRPLSPRALAGRDVDEIAEALDVAKRPVVVTSYLGRNPAAVDALAAFCAATGAGVLEASPAAMNFPHADPHYLGNYWNDPKQNEALAQADLVLVIDSDVPWIPMVNQPAADATIFHIDVDPLKQAMTLWHIAAKASFEADAETALNQLLAKLGEPDATNANERTRRWAALHEARRSRLDEDAADAGKLTTAMVTAALRRHAGEDALILSEGITNYGIIADHVAPALPGTFFASGGSSLGWHGGAAIGMKLAHPGRDVVAITGDGSFMFSVPSTVHWMARKYATPFLTVVLNNGGWNAPRFSALAVHPDGYASRANDLDLSFDPAPDYGLIAAASGGSFHRKVTRPDELETALGQAFHAIRQEGRAAVLDICL</sequence>
<feature type="domain" description="Thiamine pyrophosphate enzyme central" evidence="4">
    <location>
        <begin position="206"/>
        <end position="340"/>
    </location>
</feature>
<name>A0ABS4E2E1_9HYPH</name>
<dbReference type="Pfam" id="PF02776">
    <property type="entry name" value="TPP_enzyme_N"/>
    <property type="match status" value="1"/>
</dbReference>
<dbReference type="NCBIfam" id="NF006203">
    <property type="entry name" value="PRK08327.1"/>
    <property type="match status" value="1"/>
</dbReference>
<dbReference type="SUPFAM" id="SSF52518">
    <property type="entry name" value="Thiamin diphosphate-binding fold (THDP-binding)"/>
    <property type="match status" value="2"/>
</dbReference>
<reference evidence="7 8" key="1">
    <citation type="submission" date="2021-03" db="EMBL/GenBank/DDBJ databases">
        <title>Genomic Encyclopedia of Type Strains, Phase IV (KMG-IV): sequencing the most valuable type-strain genomes for metagenomic binning, comparative biology and taxonomic classification.</title>
        <authorList>
            <person name="Goeker M."/>
        </authorList>
    </citation>
    <scope>NUCLEOTIDE SEQUENCE [LARGE SCALE GENOMIC DNA]</scope>
    <source>
        <strain evidence="7 8">DSM 21600</strain>
    </source>
</reference>
<dbReference type="InterPro" id="IPR045229">
    <property type="entry name" value="TPP_enz"/>
</dbReference>
<comment type="similarity">
    <text evidence="1 3">Belongs to the TPP enzyme family.</text>
</comment>
<dbReference type="SUPFAM" id="SSF52467">
    <property type="entry name" value="DHS-like NAD/FAD-binding domain"/>
    <property type="match status" value="1"/>
</dbReference>
<dbReference type="InterPro" id="IPR029061">
    <property type="entry name" value="THDP-binding"/>
</dbReference>
<evidence type="ECO:0000313" key="7">
    <source>
        <dbReference type="EMBL" id="MBP1852088.1"/>
    </source>
</evidence>
<dbReference type="PANTHER" id="PTHR18968:SF164">
    <property type="entry name" value="PYRUVATE DECARBOXYLASE"/>
    <property type="match status" value="1"/>
</dbReference>
<evidence type="ECO:0000313" key="8">
    <source>
        <dbReference type="Proteomes" id="UP000759443"/>
    </source>
</evidence>
<evidence type="ECO:0000256" key="1">
    <source>
        <dbReference type="ARBA" id="ARBA00007812"/>
    </source>
</evidence>
<dbReference type="InterPro" id="IPR012001">
    <property type="entry name" value="Thiamin_PyroP_enz_TPP-bd_dom"/>
</dbReference>
<evidence type="ECO:0000259" key="4">
    <source>
        <dbReference type="Pfam" id="PF00205"/>
    </source>
</evidence>